<keyword evidence="2" id="KW-1185">Reference proteome</keyword>
<evidence type="ECO:0000313" key="1">
    <source>
        <dbReference type="EMBL" id="CAM0512662.1"/>
    </source>
</evidence>
<sequence>MILYCQLQFPIDKHPWATIHTIEHVILHSERNQFKQLIDHTPSEIADCQVQTWTSAYQTTESDPLTTTGTTHINKSPFNRRHLTVLLRRASDIYYIRINLPDFADR</sequence>
<protein>
    <submittedName>
        <fullName evidence="1">Uncharacterized protein</fullName>
    </submittedName>
</protein>
<gene>
    <name evidence="1" type="ORF">FHB240107_LOCUS11901</name>
</gene>
<evidence type="ECO:0000313" key="2">
    <source>
        <dbReference type="Proteomes" id="UP001189180"/>
    </source>
</evidence>
<comment type="caution">
    <text evidence="1">The sequence shown here is derived from an EMBL/GenBank/DDBJ whole genome shotgun (WGS) entry which is preliminary data.</text>
</comment>
<dbReference type="EMBL" id="CANUEZ050000231">
    <property type="protein sequence ID" value="CAM0512662.1"/>
    <property type="molecule type" value="Genomic_DNA"/>
</dbReference>
<proteinExistence type="predicted"/>
<reference evidence="1 2" key="1">
    <citation type="submission" date="2024-08" db="EMBL/GenBank/DDBJ databases">
        <authorList>
            <person name="Paterson S."/>
        </authorList>
    </citation>
    <scope>NUCLEOTIDE SEQUENCE [LARGE SCALE GENOMIC DNA]</scope>
</reference>
<organism evidence="1 2">
    <name type="scientific">Fasciola hepatica</name>
    <name type="common">Liver fluke</name>
    <dbReference type="NCBI Taxonomy" id="6192"/>
    <lineage>
        <taxon>Eukaryota</taxon>
        <taxon>Metazoa</taxon>
        <taxon>Spiralia</taxon>
        <taxon>Lophotrochozoa</taxon>
        <taxon>Platyhelminthes</taxon>
        <taxon>Trematoda</taxon>
        <taxon>Digenea</taxon>
        <taxon>Plagiorchiida</taxon>
        <taxon>Echinostomata</taxon>
        <taxon>Echinostomatoidea</taxon>
        <taxon>Fasciolidae</taxon>
        <taxon>Fasciola</taxon>
    </lineage>
</organism>
<dbReference type="Proteomes" id="UP001189180">
    <property type="component" value="Unassembled WGS sequence"/>
</dbReference>
<dbReference type="AlphaFoldDB" id="A0ABC9HGV0"/>
<accession>A0ABC9HGV0</accession>
<name>A0ABC9HGV0_FASHE</name>